<dbReference type="EMBL" id="WNDP01000313">
    <property type="protein sequence ID" value="KAF1010667.1"/>
    <property type="molecule type" value="Genomic_DNA"/>
</dbReference>
<dbReference type="SUPFAM" id="SSF56935">
    <property type="entry name" value="Porins"/>
    <property type="match status" value="1"/>
</dbReference>
<evidence type="ECO:0000256" key="2">
    <source>
        <dbReference type="ARBA" id="ARBA00022448"/>
    </source>
</evidence>
<evidence type="ECO:0000256" key="3">
    <source>
        <dbReference type="ARBA" id="ARBA00022452"/>
    </source>
</evidence>
<evidence type="ECO:0000256" key="8">
    <source>
        <dbReference type="PROSITE-ProRule" id="PRU01360"/>
    </source>
</evidence>
<keyword evidence="7 8" id="KW-0998">Cell outer membrane</keyword>
<sequence>MICCVYIANDNFNEKNTFYINSPIFLKTQLSISILSIIFSQMSYAQETQQNVPALPTIAISASHETAVAYKSGNMDIPRAENDVQAYTLIEREELEHSDATTITEAITKLLPMATSTNNSSYFTATSSQINLRGLGANQTLVLINGRRSAGTGNRGTAESTQQPNLNNIPLAAIERIEILPTSAAAIYGSGAVGGVINVVLRKDYVGTDLDLRYANTTDDQQPVKSFNFVSGFALEEGRTNVMLTASKKSQEGLLDRERGFKDKQRQRILKNNPNALIGSNVNPPAGDLTNIRSKDGSELIPGSGFSTAYIPKGWNGDINTLEKGYVLGLGKGVSSWSGDSAILYDTDTESVGISINRDFTDRLNVFLEAGYDREKGWAYNDAPHGFGVVTVSKNSAYNPFGKDVLVNYTLNSDSFGAWAKDTFETTQKKAATGFTFELTPEWLLSADYSWSKSDIRQRYIRKGSVNPKAVQWNKDTANNLIDFIEDYTTKPTDLIQKYWHYTKNNTQQTLNDMSIRATGPIATWYAGDIRLATGLEHRRYESEGYADHQYVDNPWVKPTERKTQTSSVYTEFSVPLLSSDHHYRFAKLLEMQVAARYEDFKVSAKVPQYDSKADPATGYKSSLLGYSDTGTAKFDAISPTIGFKFAPNNQIMLRASYSEGFVTPTMSQLALSVISENTSTSLKDPVTGKILGTSTDIISGGSPTITPEKSKSYNFGVVLTPEMIENLRLSVDYYQIKKSNNITSVGAQYILDNQDKYGNRIKRDANGDVTSFDTTSFNALGLKTKGIDTNLSYAFDSDLGNTSFNLGYTYVSEYKQQDTVNTPFVDYLAMASSNDYPLKHRANASIYLQPNDIWGFGWATQYYGSYTMNNATAILNQTGKDSKTLKVGDQIYHDVFARAKLPLSKSNKINAAEIGFGIQNLFNDDTVDMSSSNGYLSKYSDLIGRQYYLNIKLSF</sequence>
<keyword evidence="6 8" id="KW-0472">Membrane</keyword>
<dbReference type="Gene3D" id="2.40.170.20">
    <property type="entry name" value="TonB-dependent receptor, beta-barrel domain"/>
    <property type="match status" value="1"/>
</dbReference>
<feature type="domain" description="TonB-dependent receptor-like beta-barrel" evidence="10">
    <location>
        <begin position="377"/>
        <end position="922"/>
    </location>
</feature>
<proteinExistence type="inferred from homology"/>
<dbReference type="AlphaFoldDB" id="A0A833U8K4"/>
<dbReference type="Pfam" id="PF07715">
    <property type="entry name" value="Plug"/>
    <property type="match status" value="1"/>
</dbReference>
<evidence type="ECO:0000256" key="4">
    <source>
        <dbReference type="ARBA" id="ARBA00022692"/>
    </source>
</evidence>
<evidence type="ECO:0000313" key="12">
    <source>
        <dbReference type="EMBL" id="KAF1010667.1"/>
    </source>
</evidence>
<keyword evidence="3 8" id="KW-1134">Transmembrane beta strand</keyword>
<dbReference type="Pfam" id="PF00593">
    <property type="entry name" value="TonB_dep_Rec_b-barrel"/>
    <property type="match status" value="1"/>
</dbReference>
<evidence type="ECO:0000256" key="5">
    <source>
        <dbReference type="ARBA" id="ARBA00023077"/>
    </source>
</evidence>
<comment type="subcellular location">
    <subcellularLocation>
        <location evidence="1 8">Cell outer membrane</location>
        <topology evidence="1 8">Multi-pass membrane protein</topology>
    </subcellularLocation>
</comment>
<evidence type="ECO:0000259" key="10">
    <source>
        <dbReference type="Pfam" id="PF00593"/>
    </source>
</evidence>
<dbReference type="InterPro" id="IPR036942">
    <property type="entry name" value="Beta-barrel_TonB_sf"/>
</dbReference>
<comment type="caution">
    <text evidence="12">The sequence shown here is derived from an EMBL/GenBank/DDBJ whole genome shotgun (WGS) entry which is preliminary data.</text>
</comment>
<evidence type="ECO:0000313" key="13">
    <source>
        <dbReference type="Proteomes" id="UP000490535"/>
    </source>
</evidence>
<dbReference type="PROSITE" id="PS52016">
    <property type="entry name" value="TONB_DEPENDENT_REC_3"/>
    <property type="match status" value="1"/>
</dbReference>
<dbReference type="InterPro" id="IPR039426">
    <property type="entry name" value="TonB-dep_rcpt-like"/>
</dbReference>
<evidence type="ECO:0000256" key="6">
    <source>
        <dbReference type="ARBA" id="ARBA00023136"/>
    </source>
</evidence>
<dbReference type="GO" id="GO:0009279">
    <property type="term" value="C:cell outer membrane"/>
    <property type="evidence" value="ECO:0007669"/>
    <property type="project" value="UniProtKB-SubCell"/>
</dbReference>
<dbReference type="InterPro" id="IPR012910">
    <property type="entry name" value="Plug_dom"/>
</dbReference>
<dbReference type="InterPro" id="IPR037066">
    <property type="entry name" value="Plug_dom_sf"/>
</dbReference>
<evidence type="ECO:0000256" key="9">
    <source>
        <dbReference type="RuleBase" id="RU003357"/>
    </source>
</evidence>
<protein>
    <submittedName>
        <fullName evidence="12">Vitamin B12 transporter BtuB</fullName>
    </submittedName>
</protein>
<dbReference type="InterPro" id="IPR000531">
    <property type="entry name" value="Beta-barrel_TonB"/>
</dbReference>
<evidence type="ECO:0000256" key="7">
    <source>
        <dbReference type="ARBA" id="ARBA00023237"/>
    </source>
</evidence>
<accession>A0A833U8K4</accession>
<reference evidence="13" key="1">
    <citation type="journal article" date="2020" name="MBio">
        <title>Horizontal gene transfer to a defensive symbiont with a reduced genome amongst a multipartite beetle microbiome.</title>
        <authorList>
            <person name="Waterworth S.C."/>
            <person name="Florez L.V."/>
            <person name="Rees E.R."/>
            <person name="Hertweck C."/>
            <person name="Kaltenpoth M."/>
            <person name="Kwan J.C."/>
        </authorList>
    </citation>
    <scope>NUCLEOTIDE SEQUENCE [LARGE SCALE GENOMIC DNA]</scope>
</reference>
<keyword evidence="5 9" id="KW-0798">TonB box</keyword>
<evidence type="ECO:0000259" key="11">
    <source>
        <dbReference type="Pfam" id="PF07715"/>
    </source>
</evidence>
<comment type="similarity">
    <text evidence="8 9">Belongs to the TonB-dependent receptor family.</text>
</comment>
<name>A0A833U8K4_ACIBZ</name>
<dbReference type="PANTHER" id="PTHR47234">
    <property type="match status" value="1"/>
</dbReference>
<keyword evidence="2 8" id="KW-0813">Transport</keyword>
<keyword evidence="4 8" id="KW-0812">Transmembrane</keyword>
<gene>
    <name evidence="12" type="primary">btuB_5</name>
    <name evidence="12" type="ORF">GAK29_05033</name>
</gene>
<dbReference type="PANTHER" id="PTHR47234:SF2">
    <property type="entry name" value="TONB-DEPENDENT RECEPTOR"/>
    <property type="match status" value="1"/>
</dbReference>
<dbReference type="Proteomes" id="UP000490535">
    <property type="component" value="Unassembled WGS sequence"/>
</dbReference>
<organism evidence="12 13">
    <name type="scientific">Acinetobacter bereziniae</name>
    <name type="common">Acinetobacter genomosp. 10</name>
    <dbReference type="NCBI Taxonomy" id="106648"/>
    <lineage>
        <taxon>Bacteria</taxon>
        <taxon>Pseudomonadati</taxon>
        <taxon>Pseudomonadota</taxon>
        <taxon>Gammaproteobacteria</taxon>
        <taxon>Moraxellales</taxon>
        <taxon>Moraxellaceae</taxon>
        <taxon>Acinetobacter</taxon>
    </lineage>
</organism>
<feature type="domain" description="TonB-dependent receptor plug" evidence="11">
    <location>
        <begin position="85"/>
        <end position="196"/>
    </location>
</feature>
<dbReference type="Gene3D" id="2.170.130.10">
    <property type="entry name" value="TonB-dependent receptor, plug domain"/>
    <property type="match status" value="1"/>
</dbReference>
<evidence type="ECO:0000256" key="1">
    <source>
        <dbReference type="ARBA" id="ARBA00004571"/>
    </source>
</evidence>